<gene>
    <name evidence="6" type="ORF">DF947_01780</name>
</gene>
<dbReference type="InterPro" id="IPR017853">
    <property type="entry name" value="GH"/>
</dbReference>
<organism evidence="6 7">
    <name type="scientific">Pedobacter paludis</name>
    <dbReference type="NCBI Taxonomy" id="2203212"/>
    <lineage>
        <taxon>Bacteria</taxon>
        <taxon>Pseudomonadati</taxon>
        <taxon>Bacteroidota</taxon>
        <taxon>Sphingobacteriia</taxon>
        <taxon>Sphingobacteriales</taxon>
        <taxon>Sphingobacteriaceae</taxon>
        <taxon>Pedobacter</taxon>
    </lineage>
</organism>
<comment type="similarity">
    <text evidence="1">Belongs to the glycosyl hydrolase 2 family.</text>
</comment>
<dbReference type="InterPro" id="IPR051913">
    <property type="entry name" value="GH2_Domain-Containing"/>
</dbReference>
<dbReference type="GO" id="GO:0004553">
    <property type="term" value="F:hydrolase activity, hydrolyzing O-glycosyl compounds"/>
    <property type="evidence" value="ECO:0007669"/>
    <property type="project" value="InterPro"/>
</dbReference>
<keyword evidence="7" id="KW-1185">Reference proteome</keyword>
<dbReference type="Proteomes" id="UP000245391">
    <property type="component" value="Unassembled WGS sequence"/>
</dbReference>
<dbReference type="GO" id="GO:0005975">
    <property type="term" value="P:carbohydrate metabolic process"/>
    <property type="evidence" value="ECO:0007669"/>
    <property type="project" value="InterPro"/>
</dbReference>
<dbReference type="EMBL" id="QGNY01000001">
    <property type="protein sequence ID" value="PWS33382.1"/>
    <property type="molecule type" value="Genomic_DNA"/>
</dbReference>
<dbReference type="Pfam" id="PF22666">
    <property type="entry name" value="Glyco_hydro_2_N2"/>
    <property type="match status" value="1"/>
</dbReference>
<dbReference type="PANTHER" id="PTHR42732">
    <property type="entry name" value="BETA-GALACTOSIDASE"/>
    <property type="match status" value="1"/>
</dbReference>
<keyword evidence="3" id="KW-0326">Glycosidase</keyword>
<evidence type="ECO:0000259" key="4">
    <source>
        <dbReference type="Pfam" id="PF00703"/>
    </source>
</evidence>
<feature type="domain" description="Beta-mannosidase-like galactose-binding" evidence="5">
    <location>
        <begin position="98"/>
        <end position="168"/>
    </location>
</feature>
<evidence type="ECO:0000313" key="7">
    <source>
        <dbReference type="Proteomes" id="UP000245391"/>
    </source>
</evidence>
<dbReference type="InterPro" id="IPR008979">
    <property type="entry name" value="Galactose-bd-like_sf"/>
</dbReference>
<dbReference type="AlphaFoldDB" id="A0A317F495"/>
<keyword evidence="2 6" id="KW-0378">Hydrolase</keyword>
<dbReference type="Pfam" id="PF00703">
    <property type="entry name" value="Glyco_hydro_2"/>
    <property type="match status" value="1"/>
</dbReference>
<dbReference type="InterPro" id="IPR036156">
    <property type="entry name" value="Beta-gal/glucu_dom_sf"/>
</dbReference>
<dbReference type="InterPro" id="IPR054593">
    <property type="entry name" value="Beta-mannosidase-like_N2"/>
</dbReference>
<dbReference type="Gene3D" id="2.60.120.260">
    <property type="entry name" value="Galactose-binding domain-like"/>
    <property type="match status" value="1"/>
</dbReference>
<dbReference type="RefSeq" id="WP_109927969.1">
    <property type="nucleotide sequence ID" value="NZ_QGNY01000001.1"/>
</dbReference>
<reference evidence="7" key="1">
    <citation type="submission" date="2018-05" db="EMBL/GenBank/DDBJ databases">
        <title>Pedobacter paludis sp. nov., isolated from wetland soil.</title>
        <authorList>
            <person name="Zhang Y."/>
        </authorList>
    </citation>
    <scope>NUCLEOTIDE SEQUENCE [LARGE SCALE GENOMIC DNA]</scope>
    <source>
        <strain evidence="7">R-8</strain>
    </source>
</reference>
<dbReference type="SUPFAM" id="SSF49785">
    <property type="entry name" value="Galactose-binding domain-like"/>
    <property type="match status" value="1"/>
</dbReference>
<accession>A0A317F495</accession>
<evidence type="ECO:0000256" key="2">
    <source>
        <dbReference type="ARBA" id="ARBA00022801"/>
    </source>
</evidence>
<dbReference type="Gene3D" id="3.20.20.80">
    <property type="entry name" value="Glycosidases"/>
    <property type="match status" value="1"/>
</dbReference>
<dbReference type="InterPro" id="IPR013783">
    <property type="entry name" value="Ig-like_fold"/>
</dbReference>
<dbReference type="OrthoDB" id="9801077at2"/>
<dbReference type="SUPFAM" id="SSF51445">
    <property type="entry name" value="(Trans)glycosidases"/>
    <property type="match status" value="1"/>
</dbReference>
<proteinExistence type="inferred from homology"/>
<sequence length="740" mass="82988">MKKILFLALLVPLMTKGQYQRQPISIETRWAKNVSAQNALPEYPRPQMERKSWTNLNGLWDYAITKKDEKPAGFQGQILVPYPIESSLSGVKKALQPDQSLWYKRKFTAGASGKKTLLHFGAVDYLATVYVNGELAGTHEGGYTAFTIDITHLIRKGENELLLKVWDPSDRGYGPHGKQVLNPASIYYTPSSGIWQTVWIEAVDPQYINKLSITPDIDQNLVNITVHSNADSPVTLTLEGKSVKGSANTPISIKINQPKLWSPGNPYLYNFTARLGSDEVKSYFGMRKVAVQQDEKGQERIFLNNKPYYNLGTLDQGFWPDGLYTAPSDEALAFDIKAIKAMGFNTIRKHIKVEPARWYYHADRLGMLIWQDMINPNQRLPQGSKEAFEAQSKEIVAQLHNSPAVTTYVLFNEKWGQYDQARLTTWLKQADPSRLVNGHSGEYLYVNNQLRSPSPNAYINADITDVHAYPAPMNSLKMAGKAQVCGEFGGIGVFIPDHQWNTDEAWGYVQEKPADLDNKYTAMVAQLEKFKVEGMSGSIYTQPFDVEGEQNGLMTYDREIVKVPFAKLREIHLKLNPDAGKNIPTVSAQNADLTDPEVLAAKARAAFAAGARDQSTIKTIARNPGTINGESFKLMVKHQPDFRKAMGNIKYSELMTGLIFSGAIQPMFAEEKSWEEIGESLTKSYGEIGEESYLKIKCIGTAGGQEWDKFVPAAKLYLEKYGENLKQQDKAQLEQLLSEH</sequence>
<evidence type="ECO:0000259" key="5">
    <source>
        <dbReference type="Pfam" id="PF22666"/>
    </source>
</evidence>
<comment type="caution">
    <text evidence="6">The sequence shown here is derived from an EMBL/GenBank/DDBJ whole genome shotgun (WGS) entry which is preliminary data.</text>
</comment>
<protein>
    <submittedName>
        <fullName evidence="6">Glycoside hydrolase family 2</fullName>
    </submittedName>
</protein>
<evidence type="ECO:0000313" key="6">
    <source>
        <dbReference type="EMBL" id="PWS33382.1"/>
    </source>
</evidence>
<evidence type="ECO:0000256" key="3">
    <source>
        <dbReference type="ARBA" id="ARBA00023295"/>
    </source>
</evidence>
<dbReference type="PANTHER" id="PTHR42732:SF2">
    <property type="entry name" value="BETA-MANNOSIDASE"/>
    <property type="match status" value="1"/>
</dbReference>
<dbReference type="SUPFAM" id="SSF49303">
    <property type="entry name" value="beta-Galactosidase/glucuronidase domain"/>
    <property type="match status" value="1"/>
</dbReference>
<evidence type="ECO:0000256" key="1">
    <source>
        <dbReference type="ARBA" id="ARBA00007401"/>
    </source>
</evidence>
<dbReference type="InterPro" id="IPR006102">
    <property type="entry name" value="Ig-like_GH2"/>
</dbReference>
<dbReference type="Gene3D" id="2.60.40.10">
    <property type="entry name" value="Immunoglobulins"/>
    <property type="match status" value="1"/>
</dbReference>
<name>A0A317F495_9SPHI</name>
<feature type="domain" description="Glycoside hydrolase family 2 immunoglobulin-like beta-sandwich" evidence="4">
    <location>
        <begin position="237"/>
        <end position="287"/>
    </location>
</feature>